<accession>A0AAN7T1Z1</accession>
<dbReference type="PANTHER" id="PTHR39332">
    <property type="entry name" value="BLL4707 PROTEIN"/>
    <property type="match status" value="1"/>
</dbReference>
<dbReference type="Gene3D" id="3.30.530.20">
    <property type="match status" value="1"/>
</dbReference>
<name>A0AAN7T1Z1_9EURO</name>
<dbReference type="AlphaFoldDB" id="A0AAN7T1Z1"/>
<proteinExistence type="predicted"/>
<dbReference type="InterPro" id="IPR023393">
    <property type="entry name" value="START-like_dom_sf"/>
</dbReference>
<dbReference type="EMBL" id="JAVRRJ010000003">
    <property type="protein sequence ID" value="KAK5087063.1"/>
    <property type="molecule type" value="Genomic_DNA"/>
</dbReference>
<protein>
    <recommendedName>
        <fullName evidence="3">Bet v1-like protein</fullName>
    </recommendedName>
</protein>
<dbReference type="InterPro" id="IPR019587">
    <property type="entry name" value="Polyketide_cyclase/dehydratase"/>
</dbReference>
<organism evidence="1 2">
    <name type="scientific">Lithohypha guttulata</name>
    <dbReference type="NCBI Taxonomy" id="1690604"/>
    <lineage>
        <taxon>Eukaryota</taxon>
        <taxon>Fungi</taxon>
        <taxon>Dikarya</taxon>
        <taxon>Ascomycota</taxon>
        <taxon>Pezizomycotina</taxon>
        <taxon>Eurotiomycetes</taxon>
        <taxon>Chaetothyriomycetidae</taxon>
        <taxon>Chaetothyriales</taxon>
        <taxon>Trichomeriaceae</taxon>
        <taxon>Lithohypha</taxon>
    </lineage>
</organism>
<reference evidence="1 2" key="1">
    <citation type="submission" date="2023-08" db="EMBL/GenBank/DDBJ databases">
        <title>Black Yeasts Isolated from many extreme environments.</title>
        <authorList>
            <person name="Coleine C."/>
            <person name="Stajich J.E."/>
            <person name="Selbmann L."/>
        </authorList>
    </citation>
    <scope>NUCLEOTIDE SEQUENCE [LARGE SCALE GENOMIC DNA]</scope>
    <source>
        <strain evidence="1 2">CCFEE 5910</strain>
    </source>
</reference>
<dbReference type="PANTHER" id="PTHR39332:SF7">
    <property type="entry name" value="SRPBCC FAMILY PROTEIN"/>
    <property type="match status" value="1"/>
</dbReference>
<sequence>MSAIPTSTSVSESAVIPAHFSDVWHLIKLQDFSKWWSALSKSETLEGSTSPETDVVRWTFTDGTSFDIKQEEHSTINHFITYSVVSASTDISYTSVLSTIRLHEITTGSNEGQTFVVWTANFSNDAGADVIQDARYKRKEALADLAKASSKK</sequence>
<comment type="caution">
    <text evidence="1">The sequence shown here is derived from an EMBL/GenBank/DDBJ whole genome shotgun (WGS) entry which is preliminary data.</text>
</comment>
<dbReference type="Proteomes" id="UP001309876">
    <property type="component" value="Unassembled WGS sequence"/>
</dbReference>
<dbReference type="Pfam" id="PF10604">
    <property type="entry name" value="Polyketide_cyc2"/>
    <property type="match status" value="1"/>
</dbReference>
<evidence type="ECO:0000313" key="2">
    <source>
        <dbReference type="Proteomes" id="UP001309876"/>
    </source>
</evidence>
<dbReference type="SUPFAM" id="SSF55961">
    <property type="entry name" value="Bet v1-like"/>
    <property type="match status" value="1"/>
</dbReference>
<gene>
    <name evidence="1" type="ORF">LTR05_004234</name>
</gene>
<evidence type="ECO:0008006" key="3">
    <source>
        <dbReference type="Google" id="ProtNLM"/>
    </source>
</evidence>
<evidence type="ECO:0000313" key="1">
    <source>
        <dbReference type="EMBL" id="KAK5087063.1"/>
    </source>
</evidence>
<keyword evidence="2" id="KW-1185">Reference proteome</keyword>